<dbReference type="GO" id="GO:0030154">
    <property type="term" value="P:cell differentiation"/>
    <property type="evidence" value="ECO:0007669"/>
    <property type="project" value="UniProtKB-KW"/>
</dbReference>
<comment type="caution">
    <text evidence="19">The sequence shown here is derived from an EMBL/GenBank/DDBJ whole genome shotgun (WGS) entry which is preliminary data.</text>
</comment>
<dbReference type="GO" id="GO:0005509">
    <property type="term" value="F:calcium ion binding"/>
    <property type="evidence" value="ECO:0007669"/>
    <property type="project" value="UniProtKB-UniRule"/>
</dbReference>
<name>A0A212CDF4_CEREH</name>
<evidence type="ECO:0000313" key="20">
    <source>
        <dbReference type="Proteomes" id="UP000242450"/>
    </source>
</evidence>
<dbReference type="Proteomes" id="UP000242450">
    <property type="component" value="Chromosome 22"/>
</dbReference>
<dbReference type="AlphaFoldDB" id="A0A212CDF4"/>
<evidence type="ECO:0000259" key="18">
    <source>
        <dbReference type="PROSITE" id="PS50998"/>
    </source>
</evidence>
<keyword evidence="14" id="KW-0106">Calcium</keyword>
<keyword evidence="4" id="KW-0217">Developmental protein</keyword>
<dbReference type="SUPFAM" id="SSF57630">
    <property type="entry name" value="GLA-domain"/>
    <property type="match status" value="1"/>
</dbReference>
<evidence type="ECO:0000256" key="6">
    <source>
        <dbReference type="ARBA" id="ARBA00022525"/>
    </source>
</evidence>
<evidence type="ECO:0000256" key="13">
    <source>
        <dbReference type="ARBA" id="ARBA00025316"/>
    </source>
</evidence>
<feature type="modified residue" description="4-carboxyglutamate" evidence="16">
    <location>
        <position position="124"/>
    </location>
</feature>
<dbReference type="PRINTS" id="PR00002">
    <property type="entry name" value="GLABONE"/>
</dbReference>
<evidence type="ECO:0000256" key="1">
    <source>
        <dbReference type="ARBA" id="ARBA00004613"/>
    </source>
</evidence>
<feature type="domain" description="Gla" evidence="18">
    <location>
        <begin position="104"/>
        <end position="150"/>
    </location>
</feature>
<dbReference type="GO" id="GO:0005576">
    <property type="term" value="C:extracellular region"/>
    <property type="evidence" value="ECO:0007669"/>
    <property type="project" value="UniProtKB-SubCell"/>
</dbReference>
<evidence type="ECO:0000256" key="11">
    <source>
        <dbReference type="ARBA" id="ARBA00023157"/>
    </source>
</evidence>
<evidence type="ECO:0000256" key="8">
    <source>
        <dbReference type="ARBA" id="ARBA00022729"/>
    </source>
</evidence>
<protein>
    <recommendedName>
        <fullName evidence="3 17">Matrix Gla protein</fullName>
        <shortName evidence="17">MGP</shortName>
    </recommendedName>
</protein>
<dbReference type="PANTHER" id="PTHR10109">
    <property type="entry name" value="MATRIX GLA PROTEIN"/>
    <property type="match status" value="1"/>
</dbReference>
<dbReference type="EMBL" id="MKHE01000022">
    <property type="protein sequence ID" value="OWK03864.1"/>
    <property type="molecule type" value="Genomic_DNA"/>
</dbReference>
<feature type="disulfide bond" evidence="15">
    <location>
        <begin position="126"/>
        <end position="132"/>
    </location>
</feature>
<dbReference type="OrthoDB" id="8958520at2759"/>
<keyword evidence="11 15" id="KW-1015">Disulfide bond</keyword>
<keyword evidence="9" id="KW-0221">Differentiation</keyword>
<evidence type="ECO:0000256" key="9">
    <source>
        <dbReference type="ARBA" id="ARBA00022782"/>
    </source>
</evidence>
<keyword evidence="12" id="KW-0891">Chondrogenesis</keyword>
<reference evidence="19 20" key="1">
    <citation type="journal article" date="2018" name="Mol. Genet. Genomics">
        <title>The red deer Cervus elaphus genome CerEla1.0: sequencing, annotating, genes, and chromosomes.</title>
        <authorList>
            <person name="Bana N.A."/>
            <person name="Nyiri A."/>
            <person name="Nagy J."/>
            <person name="Frank K."/>
            <person name="Nagy T."/>
            <person name="Steger V."/>
            <person name="Schiller M."/>
            <person name="Lakatos P."/>
            <person name="Sugar L."/>
            <person name="Horn P."/>
            <person name="Barta E."/>
            <person name="Orosz L."/>
        </authorList>
    </citation>
    <scope>NUCLEOTIDE SEQUENCE [LARGE SCALE GENOMIC DNA]</scope>
    <source>
        <strain evidence="19">Hungarian</strain>
    </source>
</reference>
<dbReference type="PROSITE" id="PS00011">
    <property type="entry name" value="GLA_1"/>
    <property type="match status" value="1"/>
</dbReference>
<keyword evidence="5 16" id="KW-0301">Gamma-carboxyglutamic acid</keyword>
<evidence type="ECO:0000313" key="19">
    <source>
        <dbReference type="EMBL" id="OWK03864.1"/>
    </source>
</evidence>
<evidence type="ECO:0000256" key="5">
    <source>
        <dbReference type="ARBA" id="ARBA00022479"/>
    </source>
</evidence>
<evidence type="ECO:0000256" key="10">
    <source>
        <dbReference type="ARBA" id="ARBA00022855"/>
    </source>
</evidence>
<comment type="function">
    <text evidence="13">Associates with the organic matrix of bone and cartilage. Thought to act as an inhibitor of bone formation.</text>
</comment>
<dbReference type="InterPro" id="IPR058704">
    <property type="entry name" value="BGLAP-like_C"/>
</dbReference>
<keyword evidence="6 17" id="KW-0964">Secreted</keyword>
<comment type="subcellular location">
    <subcellularLocation>
        <location evidence="1 17">Secreted</location>
    </subcellularLocation>
</comment>
<organism evidence="19 20">
    <name type="scientific">Cervus elaphus hippelaphus</name>
    <name type="common">European red deer</name>
    <dbReference type="NCBI Taxonomy" id="46360"/>
    <lineage>
        <taxon>Eukaryota</taxon>
        <taxon>Metazoa</taxon>
        <taxon>Chordata</taxon>
        <taxon>Craniata</taxon>
        <taxon>Vertebrata</taxon>
        <taxon>Euteleostomi</taxon>
        <taxon>Mammalia</taxon>
        <taxon>Eutheria</taxon>
        <taxon>Laurasiatheria</taxon>
        <taxon>Artiodactyla</taxon>
        <taxon>Ruminantia</taxon>
        <taxon>Pecora</taxon>
        <taxon>Cervidae</taxon>
        <taxon>Cervinae</taxon>
        <taxon>Cervus</taxon>
    </lineage>
</organism>
<evidence type="ECO:0000256" key="15">
    <source>
        <dbReference type="PIRSR" id="PIRSR602384-2"/>
    </source>
</evidence>
<dbReference type="GO" id="GO:0031012">
    <property type="term" value="C:extracellular matrix"/>
    <property type="evidence" value="ECO:0007669"/>
    <property type="project" value="InterPro"/>
</dbReference>
<keyword evidence="10" id="KW-0892">Osteogenesis</keyword>
<sequence>MPTSLHLLRPPPTGSTPFSCSDSYKNPTAFHQQPVVVPPHCCCRRRCERPGDTMKSLLLLSILAALAMAALCYESHESLESYEINPFINRRNANTFISPQLRWRAKAQERIRELNKPQYELNREACDDFKLCERYAMMYGYNAAYDRYFRQRRGAK</sequence>
<evidence type="ECO:0000256" key="16">
    <source>
        <dbReference type="PIRSR" id="PIRSR602384-3"/>
    </source>
</evidence>
<dbReference type="GO" id="GO:0001503">
    <property type="term" value="P:ossification"/>
    <property type="evidence" value="ECO:0007669"/>
    <property type="project" value="UniProtKB-KW"/>
</dbReference>
<keyword evidence="7" id="KW-0597">Phosphoprotein</keyword>
<evidence type="ECO:0000256" key="4">
    <source>
        <dbReference type="ARBA" id="ARBA00022473"/>
    </source>
</evidence>
<evidence type="ECO:0000256" key="12">
    <source>
        <dbReference type="ARBA" id="ARBA00023188"/>
    </source>
</evidence>
<dbReference type="InterPro" id="IPR002384">
    <property type="entry name" value="Osteocalcin/MGP"/>
</dbReference>
<evidence type="ECO:0000256" key="7">
    <source>
        <dbReference type="ARBA" id="ARBA00022553"/>
    </source>
</evidence>
<dbReference type="InterPro" id="IPR027118">
    <property type="entry name" value="MGP"/>
</dbReference>
<accession>A0A212CDF4</accession>
<keyword evidence="20" id="KW-1185">Reference proteome</keyword>
<dbReference type="GO" id="GO:0030500">
    <property type="term" value="P:regulation of bone mineralization"/>
    <property type="evidence" value="ECO:0007669"/>
    <property type="project" value="InterPro"/>
</dbReference>
<comment type="PTM">
    <text evidence="16">Gamma-carboxyglutamate residues are formed by vitamin K dependent carboxylation. These residues are essential for the binding of calcium.</text>
</comment>
<evidence type="ECO:0000256" key="14">
    <source>
        <dbReference type="PIRSR" id="PIRSR602384-1"/>
    </source>
</evidence>
<evidence type="ECO:0000256" key="3">
    <source>
        <dbReference type="ARBA" id="ARBA00017145"/>
    </source>
</evidence>
<gene>
    <name evidence="19" type="ORF">Celaphus_00014025</name>
</gene>
<feature type="binding site" evidence="14">
    <location>
        <position position="124"/>
    </location>
    <ligand>
        <name>Ca(2+)</name>
        <dbReference type="ChEBI" id="CHEBI:29108"/>
        <label>1</label>
    </ligand>
</feature>
<dbReference type="GO" id="GO:0051216">
    <property type="term" value="P:cartilage development"/>
    <property type="evidence" value="ECO:0007669"/>
    <property type="project" value="UniProtKB-KW"/>
</dbReference>
<proteinExistence type="inferred from homology"/>
<dbReference type="SMART" id="SM00069">
    <property type="entry name" value="GLA"/>
    <property type="match status" value="1"/>
</dbReference>
<dbReference type="PANTHER" id="PTHR10109:SF0">
    <property type="entry name" value="MATRIX GLA PROTEIN"/>
    <property type="match status" value="1"/>
</dbReference>
<dbReference type="InterPro" id="IPR000294">
    <property type="entry name" value="GLA_domain"/>
</dbReference>
<keyword evidence="14" id="KW-0479">Metal-binding</keyword>
<dbReference type="Pfam" id="PF25890">
    <property type="entry name" value="BGLAP_C"/>
    <property type="match status" value="1"/>
</dbReference>
<dbReference type="PROSITE" id="PS50998">
    <property type="entry name" value="GLA_2"/>
    <property type="match status" value="1"/>
</dbReference>
<comment type="PTM">
    <text evidence="17">Requires vitamin K-dependent gamma-carboxylation for its function.</text>
</comment>
<keyword evidence="8" id="KW-0732">Signal</keyword>
<dbReference type="InterPro" id="IPR035972">
    <property type="entry name" value="GLA-like_dom_SF"/>
</dbReference>
<evidence type="ECO:0000256" key="17">
    <source>
        <dbReference type="RuleBase" id="RU361261"/>
    </source>
</evidence>
<evidence type="ECO:0000256" key="2">
    <source>
        <dbReference type="ARBA" id="ARBA00008850"/>
    </source>
</evidence>
<comment type="similarity">
    <text evidence="2 17">Belongs to the osteocalcin/matrix Gla protein family.</text>
</comment>